<evidence type="ECO:0000313" key="6">
    <source>
        <dbReference type="EMBL" id="GAA4853884.1"/>
    </source>
</evidence>
<dbReference type="InterPro" id="IPR050109">
    <property type="entry name" value="HTH-type_TetR-like_transc_reg"/>
</dbReference>
<organism evidence="6 7">
    <name type="scientific">Kitasatospora terrestris</name>
    <dbReference type="NCBI Taxonomy" id="258051"/>
    <lineage>
        <taxon>Bacteria</taxon>
        <taxon>Bacillati</taxon>
        <taxon>Actinomycetota</taxon>
        <taxon>Actinomycetes</taxon>
        <taxon>Kitasatosporales</taxon>
        <taxon>Streptomycetaceae</taxon>
        <taxon>Kitasatospora</taxon>
    </lineage>
</organism>
<dbReference type="EMBL" id="BAABIS010000001">
    <property type="protein sequence ID" value="GAA4853884.1"/>
    <property type="molecule type" value="Genomic_DNA"/>
</dbReference>
<evidence type="ECO:0000259" key="5">
    <source>
        <dbReference type="PROSITE" id="PS50977"/>
    </source>
</evidence>
<dbReference type="SUPFAM" id="SSF46689">
    <property type="entry name" value="Homeodomain-like"/>
    <property type="match status" value="1"/>
</dbReference>
<keyword evidence="2 4" id="KW-0238">DNA-binding</keyword>
<feature type="DNA-binding region" description="H-T-H motif" evidence="4">
    <location>
        <begin position="44"/>
        <end position="63"/>
    </location>
</feature>
<dbReference type="PANTHER" id="PTHR30055">
    <property type="entry name" value="HTH-TYPE TRANSCRIPTIONAL REGULATOR RUTR"/>
    <property type="match status" value="1"/>
</dbReference>
<accession>A0ABP9DP67</accession>
<dbReference type="Pfam" id="PF17754">
    <property type="entry name" value="TetR_C_14"/>
    <property type="match status" value="1"/>
</dbReference>
<evidence type="ECO:0000256" key="4">
    <source>
        <dbReference type="PROSITE-ProRule" id="PRU00335"/>
    </source>
</evidence>
<proteinExistence type="predicted"/>
<dbReference type="PANTHER" id="PTHR30055:SF234">
    <property type="entry name" value="HTH-TYPE TRANSCRIPTIONAL REGULATOR BETI"/>
    <property type="match status" value="1"/>
</dbReference>
<sequence length="213" mass="23276">MTPEPRHATDRALPLRERKKLRTRQALAAAALQMFSERGLDATTVEDLVDRAEVSRSTFFRVFPAKEAPAIEAEVELWTAVLAALGERPLAGPVLDALRDVLRETVGALGTEWAHRYVDTRRLVLAEPALLAYTGRYRAEVEQRLAERLADRLGLPAEDIRPQVLAELTTTGWRIAARGWVHAGGPGGVEVLAERVGEAFAAVPASLELTAPS</sequence>
<keyword evidence="7" id="KW-1185">Reference proteome</keyword>
<dbReference type="InterPro" id="IPR009057">
    <property type="entry name" value="Homeodomain-like_sf"/>
</dbReference>
<dbReference type="Gene3D" id="1.10.10.60">
    <property type="entry name" value="Homeodomain-like"/>
    <property type="match status" value="1"/>
</dbReference>
<protein>
    <submittedName>
        <fullName evidence="6">TetR/AcrR family transcriptional regulator</fullName>
    </submittedName>
</protein>
<evidence type="ECO:0000256" key="1">
    <source>
        <dbReference type="ARBA" id="ARBA00023015"/>
    </source>
</evidence>
<evidence type="ECO:0000256" key="3">
    <source>
        <dbReference type="ARBA" id="ARBA00023163"/>
    </source>
</evidence>
<dbReference type="Gene3D" id="1.10.357.10">
    <property type="entry name" value="Tetracycline Repressor, domain 2"/>
    <property type="match status" value="1"/>
</dbReference>
<dbReference type="RefSeq" id="WP_345697680.1">
    <property type="nucleotide sequence ID" value="NZ_BAABIS010000001.1"/>
</dbReference>
<reference evidence="7" key="1">
    <citation type="journal article" date="2019" name="Int. J. Syst. Evol. Microbiol.">
        <title>The Global Catalogue of Microorganisms (GCM) 10K type strain sequencing project: providing services to taxonomists for standard genome sequencing and annotation.</title>
        <authorList>
            <consortium name="The Broad Institute Genomics Platform"/>
            <consortium name="The Broad Institute Genome Sequencing Center for Infectious Disease"/>
            <person name="Wu L."/>
            <person name="Ma J."/>
        </authorList>
    </citation>
    <scope>NUCLEOTIDE SEQUENCE [LARGE SCALE GENOMIC DNA]</scope>
    <source>
        <strain evidence="7">JCM 13006</strain>
    </source>
</reference>
<feature type="domain" description="HTH tetR-type" evidence="5">
    <location>
        <begin position="21"/>
        <end position="81"/>
    </location>
</feature>
<dbReference type="Pfam" id="PF00440">
    <property type="entry name" value="TetR_N"/>
    <property type="match status" value="1"/>
</dbReference>
<dbReference type="InterPro" id="IPR001647">
    <property type="entry name" value="HTH_TetR"/>
</dbReference>
<name>A0ABP9DP67_9ACTN</name>
<evidence type="ECO:0000256" key="2">
    <source>
        <dbReference type="ARBA" id="ARBA00023125"/>
    </source>
</evidence>
<comment type="caution">
    <text evidence="6">The sequence shown here is derived from an EMBL/GenBank/DDBJ whole genome shotgun (WGS) entry which is preliminary data.</text>
</comment>
<keyword evidence="3" id="KW-0804">Transcription</keyword>
<dbReference type="Proteomes" id="UP001501752">
    <property type="component" value="Unassembled WGS sequence"/>
</dbReference>
<evidence type="ECO:0000313" key="7">
    <source>
        <dbReference type="Proteomes" id="UP001501752"/>
    </source>
</evidence>
<dbReference type="PROSITE" id="PS50977">
    <property type="entry name" value="HTH_TETR_2"/>
    <property type="match status" value="1"/>
</dbReference>
<dbReference type="InterPro" id="IPR041347">
    <property type="entry name" value="MftR_C"/>
</dbReference>
<gene>
    <name evidence="6" type="ORF">GCM10023235_34000</name>
</gene>
<keyword evidence="1" id="KW-0805">Transcription regulation</keyword>